<reference evidence="2" key="2">
    <citation type="submission" date="2020-09" db="EMBL/GenBank/DDBJ databases">
        <authorList>
            <person name="Sun Q."/>
            <person name="Ohkuma M."/>
        </authorList>
    </citation>
    <scope>NUCLEOTIDE SEQUENCE</scope>
    <source>
        <strain evidence="2">JCM 13064</strain>
    </source>
</reference>
<feature type="region of interest" description="Disordered" evidence="1">
    <location>
        <begin position="61"/>
        <end position="81"/>
    </location>
</feature>
<dbReference type="Proteomes" id="UP000645217">
    <property type="component" value="Unassembled WGS sequence"/>
</dbReference>
<sequence length="81" mass="8871">METSKVAARVGSIGATRNVSVPITNMVANDIQAITVPDVLSLLTWVIHILSGRKRVWRRTRQPGAGLRSRRGRRTPGWPGA</sequence>
<keyword evidence="3" id="KW-1185">Reference proteome</keyword>
<name>A0A917RB85_9ACTN</name>
<organism evidence="2 3">
    <name type="scientific">Sphaerisporangium melleum</name>
    <dbReference type="NCBI Taxonomy" id="321316"/>
    <lineage>
        <taxon>Bacteria</taxon>
        <taxon>Bacillati</taxon>
        <taxon>Actinomycetota</taxon>
        <taxon>Actinomycetes</taxon>
        <taxon>Streptosporangiales</taxon>
        <taxon>Streptosporangiaceae</taxon>
        <taxon>Sphaerisporangium</taxon>
    </lineage>
</organism>
<protein>
    <submittedName>
        <fullName evidence="2">Uncharacterized protein</fullName>
    </submittedName>
</protein>
<dbReference type="EMBL" id="BMNT01000025">
    <property type="protein sequence ID" value="GGK97704.1"/>
    <property type="molecule type" value="Genomic_DNA"/>
</dbReference>
<evidence type="ECO:0000313" key="2">
    <source>
        <dbReference type="EMBL" id="GGK97704.1"/>
    </source>
</evidence>
<reference evidence="2" key="1">
    <citation type="journal article" date="2014" name="Int. J. Syst. Evol. Microbiol.">
        <title>Complete genome sequence of Corynebacterium casei LMG S-19264T (=DSM 44701T), isolated from a smear-ripened cheese.</title>
        <authorList>
            <consortium name="US DOE Joint Genome Institute (JGI-PGF)"/>
            <person name="Walter F."/>
            <person name="Albersmeier A."/>
            <person name="Kalinowski J."/>
            <person name="Ruckert C."/>
        </authorList>
    </citation>
    <scope>NUCLEOTIDE SEQUENCE</scope>
    <source>
        <strain evidence="2">JCM 13064</strain>
    </source>
</reference>
<evidence type="ECO:0000256" key="1">
    <source>
        <dbReference type="SAM" id="MobiDB-lite"/>
    </source>
</evidence>
<comment type="caution">
    <text evidence="2">The sequence shown here is derived from an EMBL/GenBank/DDBJ whole genome shotgun (WGS) entry which is preliminary data.</text>
</comment>
<accession>A0A917RB85</accession>
<proteinExistence type="predicted"/>
<dbReference type="AlphaFoldDB" id="A0A917RB85"/>
<evidence type="ECO:0000313" key="3">
    <source>
        <dbReference type="Proteomes" id="UP000645217"/>
    </source>
</evidence>
<gene>
    <name evidence="2" type="ORF">GCM10007964_44930</name>
</gene>